<protein>
    <submittedName>
        <fullName evidence="1">HNH endonuclease</fullName>
    </submittedName>
</protein>
<comment type="caution">
    <text evidence="1">The sequence shown here is derived from an EMBL/GenBank/DDBJ whole genome shotgun (WGS) entry which is preliminary data.</text>
</comment>
<proteinExistence type="predicted"/>
<dbReference type="EMBL" id="APVL01000004">
    <property type="protein sequence ID" value="EWG11693.1"/>
    <property type="molecule type" value="Genomic_DNA"/>
</dbReference>
<name>W7L033_CYTFI</name>
<evidence type="ECO:0000313" key="2">
    <source>
        <dbReference type="Proteomes" id="UP000019270"/>
    </source>
</evidence>
<keyword evidence="1" id="KW-0540">Nuclease</keyword>
<dbReference type="AlphaFoldDB" id="W7L033"/>
<dbReference type="PATRIC" id="fig|1307436.3.peg.1307"/>
<dbReference type="OrthoDB" id="2877395at2"/>
<organism evidence="1 2">
    <name type="scientific">Cytobacillus firmus DS1</name>
    <dbReference type="NCBI Taxonomy" id="1307436"/>
    <lineage>
        <taxon>Bacteria</taxon>
        <taxon>Bacillati</taxon>
        <taxon>Bacillota</taxon>
        <taxon>Bacilli</taxon>
        <taxon>Bacillales</taxon>
        <taxon>Bacillaceae</taxon>
        <taxon>Cytobacillus</taxon>
    </lineage>
</organism>
<reference evidence="1 2" key="2">
    <citation type="journal article" date="2016" name="Sci. Rep.">
        <title>A novel serine protease, Sep1, from Bacillus firmus DS-1 has nematicidal activity and degrades multiple intestinal-associated nematode proteins.</title>
        <authorList>
            <person name="Geng C."/>
            <person name="Nie X."/>
            <person name="Tang Z."/>
            <person name="Zhang Y."/>
            <person name="Lin J."/>
            <person name="Sun M."/>
            <person name="Peng D."/>
        </authorList>
    </citation>
    <scope>NUCLEOTIDE SEQUENCE [LARGE SCALE GENOMIC DNA]</scope>
    <source>
        <strain evidence="1 2">DS1</strain>
    </source>
</reference>
<accession>W7L033</accession>
<gene>
    <name evidence="1" type="ORF">PBF_06161</name>
</gene>
<evidence type="ECO:0000313" key="1">
    <source>
        <dbReference type="EMBL" id="EWG11693.1"/>
    </source>
</evidence>
<dbReference type="Proteomes" id="UP000019270">
    <property type="component" value="Unassembled WGS sequence"/>
</dbReference>
<dbReference type="RefSeq" id="WP_035328439.1">
    <property type="nucleotide sequence ID" value="NZ_APVL01000004.1"/>
</dbReference>
<keyword evidence="1" id="KW-0255">Endonuclease</keyword>
<dbReference type="Gene3D" id="1.10.10.60">
    <property type="entry name" value="Homeodomain-like"/>
    <property type="match status" value="1"/>
</dbReference>
<dbReference type="GO" id="GO:0004519">
    <property type="term" value="F:endonuclease activity"/>
    <property type="evidence" value="ECO:0007669"/>
    <property type="project" value="UniProtKB-KW"/>
</dbReference>
<sequence length="130" mass="15290">MNTELLREIKRLYYNEKLSTRQVASIVGIQASSVGDYLNKYAEGTRDRKMACKLRTNDEYREKIKFTQLGEKNSVAKLTEEKVLKIRQIYEDLLSEGHGKTQAQYYLAKKYGVKRPTVSDIVRRRTWKHI</sequence>
<keyword evidence="1" id="KW-0378">Hydrolase</keyword>
<reference evidence="2" key="1">
    <citation type="submission" date="2013-03" db="EMBL/GenBank/DDBJ databases">
        <title>Draft genome sequence of Bacillus firmus DS1.</title>
        <authorList>
            <person name="Peng D."/>
            <person name="Zhu L."/>
            <person name="Sun M."/>
        </authorList>
    </citation>
    <scope>NUCLEOTIDE SEQUENCE [LARGE SCALE GENOMIC DNA]</scope>
    <source>
        <strain evidence="2">DS1</strain>
    </source>
</reference>